<accession>A0A976UFW2</accession>
<proteinExistence type="predicted"/>
<keyword evidence="1" id="KW-0934">Plastid</keyword>
<dbReference type="RefSeq" id="YP_010472173.1">
    <property type="nucleotide sequence ID" value="NC_066075.1"/>
</dbReference>
<reference evidence="1" key="1">
    <citation type="submission" date="2021-11" db="EMBL/GenBank/DDBJ databases">
        <authorList>
            <person name="Wang Y."/>
            <person name="Chen N."/>
        </authorList>
    </citation>
    <scope>NUCLEOTIDE SEQUENCE</scope>
    <source>
        <strain evidence="1">Jiaozhou Bay in China</strain>
    </source>
</reference>
<dbReference type="AlphaFoldDB" id="A0A976UFW2"/>
<sequence>MEKNNDFSIQIDENQLRDLKDPFNSNVEVFVTFKNGLIVAIIVGTPKNLEYLMSKDRVNFYGPGLLWIIVKELTVETIHDAIQGYMDHSPNGYWLKLYYFWNN</sequence>
<reference evidence="1" key="2">
    <citation type="journal article" date="2022" name="Int J Environ Res Public Health">
        <title>Comparative Analysis of Bacillariophyceae Chloroplast Genomes Uncovers Extensive Genome Rearrangements Associated with Speciation.</title>
        <authorList>
            <person name="Wang Y."/>
            <person name="Wang J."/>
            <person name="Chen Y."/>
            <person name="Liu S."/>
            <person name="Zhao Y."/>
            <person name="Chen N."/>
        </authorList>
    </citation>
    <scope>NUCLEOTIDE SEQUENCE</scope>
    <source>
        <strain evidence="1">Jiaozhou Bay in China</strain>
    </source>
</reference>
<name>A0A976UFW2_9STRA</name>
<gene>
    <name evidence="1" type="primary">orf103</name>
</gene>
<protein>
    <submittedName>
        <fullName evidence="1">Uncharacterized protein</fullName>
    </submittedName>
</protein>
<geneLocation type="chloroplast" evidence="1"/>
<dbReference type="GeneID" id="74849537"/>
<keyword evidence="1" id="KW-0150">Chloroplast</keyword>
<evidence type="ECO:0000313" key="1">
    <source>
        <dbReference type="EMBL" id="UVG41638.1"/>
    </source>
</evidence>
<organism evidence="1">
    <name type="scientific">Navicula arenaria</name>
    <dbReference type="NCBI Taxonomy" id="355634"/>
    <lineage>
        <taxon>Eukaryota</taxon>
        <taxon>Sar</taxon>
        <taxon>Stramenopiles</taxon>
        <taxon>Ochrophyta</taxon>
        <taxon>Bacillariophyta</taxon>
        <taxon>Bacillariophyceae</taxon>
        <taxon>Bacillariophycidae</taxon>
        <taxon>Naviculales</taxon>
        <taxon>Naviculaceae</taxon>
        <taxon>Navicula</taxon>
    </lineage>
</organism>
<dbReference type="EMBL" id="OL415005">
    <property type="protein sequence ID" value="UVG41638.1"/>
    <property type="molecule type" value="Genomic_DNA"/>
</dbReference>